<feature type="domain" description="CAP-Gly" evidence="1">
    <location>
        <begin position="33"/>
        <end position="76"/>
    </location>
</feature>
<dbReference type="SUPFAM" id="SSF74924">
    <property type="entry name" value="Cap-Gly domain"/>
    <property type="match status" value="1"/>
</dbReference>
<dbReference type="AlphaFoldDB" id="U6LA01"/>
<dbReference type="Gene3D" id="2.30.30.190">
    <property type="entry name" value="CAP Gly-rich-like domain"/>
    <property type="match status" value="1"/>
</dbReference>
<proteinExistence type="predicted"/>
<dbReference type="OrthoDB" id="2130750at2759"/>
<keyword evidence="3" id="KW-1185">Reference proteome</keyword>
<dbReference type="VEuPathDB" id="ToxoDB:EBH_0014200"/>
<reference evidence="2" key="1">
    <citation type="submission" date="2013-10" db="EMBL/GenBank/DDBJ databases">
        <title>Genomic analysis of the causative agents of coccidiosis in chickens.</title>
        <authorList>
            <person name="Reid A.J."/>
            <person name="Blake D."/>
            <person name="Billington K."/>
            <person name="Browne H."/>
            <person name="Dunn M."/>
            <person name="Hung S."/>
            <person name="Kawahara F."/>
            <person name="Miranda-Saavedra D."/>
            <person name="Mourier T."/>
            <person name="Nagra H."/>
            <person name="Otto T.D."/>
            <person name="Rawlings N."/>
            <person name="Sanchez A."/>
            <person name="Sanders M."/>
            <person name="Subramaniam C."/>
            <person name="Tay Y."/>
            <person name="Dear P."/>
            <person name="Doerig C."/>
            <person name="Gruber A."/>
            <person name="Parkinson J."/>
            <person name="Shirley M."/>
            <person name="Wan K.L."/>
            <person name="Berriman M."/>
            <person name="Tomley F."/>
            <person name="Pain A."/>
        </authorList>
    </citation>
    <scope>NUCLEOTIDE SEQUENCE [LARGE SCALE GENOMIC DNA]</scope>
    <source>
        <strain evidence="2">Houghton</strain>
    </source>
</reference>
<dbReference type="EC" id="3.1.3.16" evidence="2"/>
<evidence type="ECO:0000313" key="3">
    <source>
        <dbReference type="Proteomes" id="UP000030750"/>
    </source>
</evidence>
<dbReference type="InterPro" id="IPR036859">
    <property type="entry name" value="CAP-Gly_dom_sf"/>
</dbReference>
<keyword evidence="2" id="KW-0378">Hydrolase</keyword>
<gene>
    <name evidence="2" type="ORF">EBH_0014200</name>
</gene>
<evidence type="ECO:0000313" key="2">
    <source>
        <dbReference type="EMBL" id="CDJ46976.1"/>
    </source>
</evidence>
<dbReference type="GO" id="GO:0004722">
    <property type="term" value="F:protein serine/threonine phosphatase activity"/>
    <property type="evidence" value="ECO:0007669"/>
    <property type="project" value="UniProtKB-EC"/>
</dbReference>
<dbReference type="InterPro" id="IPR000938">
    <property type="entry name" value="CAP-Gly_domain"/>
</dbReference>
<protein>
    <submittedName>
        <fullName evidence="2">Serine/threonine-protein phosphatase, related</fullName>
        <ecNumber evidence="2">3.1.3.16</ecNumber>
    </submittedName>
</protein>
<reference evidence="2" key="2">
    <citation type="submission" date="2013-10" db="EMBL/GenBank/DDBJ databases">
        <authorList>
            <person name="Aslett M."/>
        </authorList>
    </citation>
    <scope>NUCLEOTIDE SEQUENCE [LARGE SCALE GENOMIC DNA]</scope>
    <source>
        <strain evidence="2">Houghton</strain>
    </source>
</reference>
<dbReference type="EMBL" id="HG710562">
    <property type="protein sequence ID" value="CDJ46976.1"/>
    <property type="molecule type" value="Genomic_DNA"/>
</dbReference>
<evidence type="ECO:0000259" key="1">
    <source>
        <dbReference type="PROSITE" id="PS50245"/>
    </source>
</evidence>
<accession>U6LA01</accession>
<dbReference type="Pfam" id="PF01302">
    <property type="entry name" value="CAP_GLY"/>
    <property type="match status" value="1"/>
</dbReference>
<dbReference type="PROSITE" id="PS50245">
    <property type="entry name" value="CAP_GLY_2"/>
    <property type="match status" value="1"/>
</dbReference>
<dbReference type="SMART" id="SM01052">
    <property type="entry name" value="CAP_GLY"/>
    <property type="match status" value="1"/>
</dbReference>
<organism evidence="2 3">
    <name type="scientific">Eimeria brunetti</name>
    <dbReference type="NCBI Taxonomy" id="51314"/>
    <lineage>
        <taxon>Eukaryota</taxon>
        <taxon>Sar</taxon>
        <taxon>Alveolata</taxon>
        <taxon>Apicomplexa</taxon>
        <taxon>Conoidasida</taxon>
        <taxon>Coccidia</taxon>
        <taxon>Eucoccidiorida</taxon>
        <taxon>Eimeriorina</taxon>
        <taxon>Eimeriidae</taxon>
        <taxon>Eimeria</taxon>
    </lineage>
</organism>
<name>U6LA01_9EIME</name>
<dbReference type="Proteomes" id="UP000030750">
    <property type="component" value="Unassembled WGS sequence"/>
</dbReference>
<sequence>MTVKVGDKVAVYGYPATVKFVGTFPPSKGRKEGGPPHLSGPVVGIEFHKGGIGNCDGVYHGTRYFQCAPGMGRLVRAYSVKPFSKETCAAIRIQTFYRRHRAAELFQELAAFRFWNALDHFEEKDALVNNRQVDIHLGRVFERNNINTPYGERHCL</sequence>